<dbReference type="RefSeq" id="WP_156013480.1">
    <property type="nucleotide sequence ID" value="NZ_CP045484.1"/>
</dbReference>
<accession>A0A650CDR0</accession>
<reference evidence="2 3" key="1">
    <citation type="submission" date="2019-10" db="EMBL/GenBank/DDBJ databases">
        <title>Genome Sequences from Six Type Strain Members of the Archaeal Family Sulfolobaceae: Acidianus ambivalens, Acidianus infernus, Metallosphaera prunae, Stygiolobus azoricus, Sulfolobus metallicus, and Sulfurisphaera ohwakuensis.</title>
        <authorList>
            <person name="Counts J.A."/>
            <person name="Kelly R.M."/>
        </authorList>
    </citation>
    <scope>NUCLEOTIDE SEQUENCE [LARGE SCALE GENOMIC DNA]</scope>
    <source>
        <strain evidence="2 3">TA-1</strain>
    </source>
</reference>
<keyword evidence="3" id="KW-1185">Reference proteome</keyword>
<dbReference type="PANTHER" id="PTHR10151:SF120">
    <property type="entry name" value="BIS(5'-ADENOSYL)-TRIPHOSPHATASE"/>
    <property type="match status" value="1"/>
</dbReference>
<evidence type="ECO:0000313" key="4">
    <source>
        <dbReference type="Proteomes" id="UP000582213"/>
    </source>
</evidence>
<gene>
    <name evidence="2" type="ORF">D1869_00605</name>
    <name evidence="1" type="ORF">HNQ62_000979</name>
</gene>
<dbReference type="Gene3D" id="3.40.720.10">
    <property type="entry name" value="Alkaline Phosphatase, subunit A"/>
    <property type="match status" value="1"/>
</dbReference>
<organism evidence="2 3">
    <name type="scientific">Sulfurisphaera ohwakuensis</name>
    <dbReference type="NCBI Taxonomy" id="69656"/>
    <lineage>
        <taxon>Archaea</taxon>
        <taxon>Thermoproteota</taxon>
        <taxon>Thermoprotei</taxon>
        <taxon>Sulfolobales</taxon>
        <taxon>Sulfolobaceae</taxon>
        <taxon>Sulfurisphaera</taxon>
    </lineage>
</organism>
<keyword evidence="1" id="KW-0378">Hydrolase</keyword>
<dbReference type="SUPFAM" id="SSF53649">
    <property type="entry name" value="Alkaline phosphatase-like"/>
    <property type="match status" value="1"/>
</dbReference>
<dbReference type="AlphaFoldDB" id="A0A650CDR0"/>
<dbReference type="Proteomes" id="UP000427373">
    <property type="component" value="Chromosome"/>
</dbReference>
<dbReference type="InterPro" id="IPR002591">
    <property type="entry name" value="Phosphodiest/P_Trfase"/>
</dbReference>
<dbReference type="EMBL" id="CP045484">
    <property type="protein sequence ID" value="QGR15856.1"/>
    <property type="molecule type" value="Genomic_DNA"/>
</dbReference>
<sequence>MKVLLIIIDGASYKIIEKIKDKLPTINKLINSGFYGKLESVFPSLTPIALASLITGNLPEHNGITAPKIFIKGRSLSSPLSAFSSEGLKSDPIWAYLGKHGYKVTVTSNPQALPDKWKIKDVILFDPYKSKIKKCSDAKVLLEGENKILSNIWLVEKRNSKYLIVYTSPYGEKEIELEEGEWSEPIEILGKCGKDELKGTIFLHARHENVYVSPISFFNYKWGNNTELQEKIWNFIVNKHGMILDGDYHSLYKGIITLDEYLKTIELTYSFFLNYTLFMLENTNWDFAITYLPIVDNLQHLLYGINEEKAFEHIVKGYEMADEFIRAQLNYADVFFVCSDHGIAEVEKKIFINKFLEKINVLKLNDNEEIDWSKTKAYYGGGGQIRINLKNREKNGIVSHREFPKLVRYIVRNLENLVDEEKNERIFTSIVARESPANDREGDIYITGLKEKYGISSLVKKDMNIIEKIEYYKMTSGEHGYFRKDDLYGIIIFYDKKSNTRRKFISNAKIIDVAPTILKLFNVTNVKMDGKPIITLVEKYGDLNNY</sequence>
<dbReference type="OrthoDB" id="33550at2157"/>
<evidence type="ECO:0000313" key="1">
    <source>
        <dbReference type="EMBL" id="MBB5253237.1"/>
    </source>
</evidence>
<dbReference type="EMBL" id="JACHFY010000003">
    <property type="protein sequence ID" value="MBB5253237.1"/>
    <property type="molecule type" value="Genomic_DNA"/>
</dbReference>
<name>A0A650CDR0_SULOH</name>
<dbReference type="GO" id="GO:0016787">
    <property type="term" value="F:hydrolase activity"/>
    <property type="evidence" value="ECO:0007669"/>
    <property type="project" value="UniProtKB-KW"/>
</dbReference>
<reference evidence="1 4" key="2">
    <citation type="submission" date="2020-08" db="EMBL/GenBank/DDBJ databases">
        <title>Genomic Encyclopedia of Type Strains, Phase IV (KMG-IV): sequencing the most valuable type-strain genomes for metagenomic binning, comparative biology and taxonomic classification.</title>
        <authorList>
            <person name="Goeker M."/>
        </authorList>
    </citation>
    <scope>NUCLEOTIDE SEQUENCE [LARGE SCALE GENOMIC DNA]</scope>
    <source>
        <strain evidence="1 4">DSM 12421</strain>
    </source>
</reference>
<evidence type="ECO:0000313" key="2">
    <source>
        <dbReference type="EMBL" id="QGR15856.1"/>
    </source>
</evidence>
<dbReference type="KEGG" id="soh:D1869_00605"/>
<dbReference type="InterPro" id="IPR017850">
    <property type="entry name" value="Alkaline_phosphatase_core_sf"/>
</dbReference>
<dbReference type="GeneID" id="42799703"/>
<protein>
    <submittedName>
        <fullName evidence="2">Nucleotide pyrophosphatase</fullName>
    </submittedName>
    <submittedName>
        <fullName evidence="1">Putative AlkP superfamily phosphohydrolase/phosphomutase</fullName>
    </submittedName>
</protein>
<dbReference type="Proteomes" id="UP000582213">
    <property type="component" value="Unassembled WGS sequence"/>
</dbReference>
<evidence type="ECO:0000313" key="3">
    <source>
        <dbReference type="Proteomes" id="UP000427373"/>
    </source>
</evidence>
<proteinExistence type="predicted"/>
<dbReference type="Pfam" id="PF01663">
    <property type="entry name" value="Phosphodiest"/>
    <property type="match status" value="1"/>
</dbReference>
<dbReference type="PANTHER" id="PTHR10151">
    <property type="entry name" value="ECTONUCLEOTIDE PYROPHOSPHATASE/PHOSPHODIESTERASE"/>
    <property type="match status" value="1"/>
</dbReference>